<proteinExistence type="predicted"/>
<dbReference type="EMBL" id="NHTK01001213">
    <property type="protein sequence ID" value="PPR01823.1"/>
    <property type="molecule type" value="Genomic_DNA"/>
</dbReference>
<organism evidence="2 3">
    <name type="scientific">Panaeolus cyanescens</name>
    <dbReference type="NCBI Taxonomy" id="181874"/>
    <lineage>
        <taxon>Eukaryota</taxon>
        <taxon>Fungi</taxon>
        <taxon>Dikarya</taxon>
        <taxon>Basidiomycota</taxon>
        <taxon>Agaricomycotina</taxon>
        <taxon>Agaricomycetes</taxon>
        <taxon>Agaricomycetidae</taxon>
        <taxon>Agaricales</taxon>
        <taxon>Agaricineae</taxon>
        <taxon>Galeropsidaceae</taxon>
        <taxon>Panaeolus</taxon>
    </lineage>
</organism>
<protein>
    <recommendedName>
        <fullName evidence="4">BTB domain-containing protein</fullName>
    </recommendedName>
</protein>
<dbReference type="STRING" id="181874.A0A409YFN3"/>
<dbReference type="Proteomes" id="UP000284842">
    <property type="component" value="Unassembled WGS sequence"/>
</dbReference>
<feature type="non-terminal residue" evidence="2">
    <location>
        <position position="416"/>
    </location>
</feature>
<feature type="region of interest" description="Disordered" evidence="1">
    <location>
        <begin position="1"/>
        <end position="72"/>
    </location>
</feature>
<evidence type="ECO:0000256" key="1">
    <source>
        <dbReference type="SAM" id="MobiDB-lite"/>
    </source>
</evidence>
<evidence type="ECO:0000313" key="2">
    <source>
        <dbReference type="EMBL" id="PPR01823.1"/>
    </source>
</evidence>
<dbReference type="AlphaFoldDB" id="A0A409YFN3"/>
<accession>A0A409YFN3</accession>
<evidence type="ECO:0008006" key="4">
    <source>
        <dbReference type="Google" id="ProtNLM"/>
    </source>
</evidence>
<comment type="caution">
    <text evidence="2">The sequence shown here is derived from an EMBL/GenBank/DDBJ whole genome shotgun (WGS) entry which is preliminary data.</text>
</comment>
<evidence type="ECO:0000313" key="3">
    <source>
        <dbReference type="Proteomes" id="UP000284842"/>
    </source>
</evidence>
<name>A0A409YFN3_9AGAR</name>
<gene>
    <name evidence="2" type="ORF">CVT24_001686</name>
</gene>
<feature type="compositionally biased region" description="Polar residues" evidence="1">
    <location>
        <begin position="54"/>
        <end position="68"/>
    </location>
</feature>
<feature type="compositionally biased region" description="Polar residues" evidence="1">
    <location>
        <begin position="7"/>
        <end position="19"/>
    </location>
</feature>
<sequence length="416" mass="46590">MEVEETASATVTLDNTQSGPDDAGAIADTAGVDKEAPSPDTSCGLKQEKDVQTDDVSQSAQESKVNASRSRETEAVAATRESIFFYEVIFLRVSNSLFAIPKRYLNVTGTTFANMFRDGTPVTSAHDIAEGSHHTNPIVLHGIDLEQFQKKPLWIQGIGKTVYRWLCNGTLTRLEAKKEVHKNICKQPFKLVELGKRFQYEDWVVQGYTLLVDPGFMARKPGDSTPNLPSNGSSATLNVNESYYDQDFFYEPLFLKVSNRLFCVPREHLDIPGTAFALMFVDGTPSRSADGVEGSNRGNPVVLEGIDLEEFRGFLKAAWRREKYPLTTTDWINALGLALQWEFDEIKTEAQDNIYAALNRDPFEMIRLGRKFKIRSWVVRGYSILGDISFMLSAEELAEKGMANELSGIWKIREAL</sequence>
<keyword evidence="3" id="KW-1185">Reference proteome</keyword>
<dbReference type="OrthoDB" id="3223751at2759"/>
<dbReference type="InParanoid" id="A0A409YFN3"/>
<reference evidence="2 3" key="1">
    <citation type="journal article" date="2018" name="Evol. Lett.">
        <title>Horizontal gene cluster transfer increased hallucinogenic mushroom diversity.</title>
        <authorList>
            <person name="Reynolds H.T."/>
            <person name="Vijayakumar V."/>
            <person name="Gluck-Thaler E."/>
            <person name="Korotkin H.B."/>
            <person name="Matheny P.B."/>
            <person name="Slot J.C."/>
        </authorList>
    </citation>
    <scope>NUCLEOTIDE SEQUENCE [LARGE SCALE GENOMIC DNA]</scope>
    <source>
        <strain evidence="2 3">2629</strain>
    </source>
</reference>